<organism evidence="2">
    <name type="scientific">Amphimedon queenslandica</name>
    <name type="common">Sponge</name>
    <dbReference type="NCBI Taxonomy" id="400682"/>
    <lineage>
        <taxon>Eukaryota</taxon>
        <taxon>Metazoa</taxon>
        <taxon>Porifera</taxon>
        <taxon>Demospongiae</taxon>
        <taxon>Heteroscleromorpha</taxon>
        <taxon>Haplosclerida</taxon>
        <taxon>Niphatidae</taxon>
        <taxon>Amphimedon</taxon>
    </lineage>
</organism>
<accession>A0A1X7TBE6</accession>
<feature type="region of interest" description="Disordered" evidence="1">
    <location>
        <begin position="59"/>
        <end position="126"/>
    </location>
</feature>
<reference evidence="2" key="1">
    <citation type="submission" date="2017-05" db="UniProtKB">
        <authorList>
            <consortium name="EnsemblMetazoa"/>
        </authorList>
    </citation>
    <scope>IDENTIFICATION</scope>
</reference>
<feature type="compositionally biased region" description="Low complexity" evidence="1">
    <location>
        <begin position="69"/>
        <end position="88"/>
    </location>
</feature>
<feature type="compositionally biased region" description="Gly residues" evidence="1">
    <location>
        <begin position="89"/>
        <end position="104"/>
    </location>
</feature>
<dbReference type="EnsemblMetazoa" id="Aqu2.1.11888_001">
    <property type="protein sequence ID" value="Aqu2.1.11888_001"/>
    <property type="gene ID" value="Aqu2.1.11888"/>
</dbReference>
<dbReference type="AlphaFoldDB" id="A0A1X7TBE6"/>
<proteinExistence type="predicted"/>
<protein>
    <submittedName>
        <fullName evidence="2">Uncharacterized protein</fullName>
    </submittedName>
</protein>
<sequence length="126" mass="12368">MVAKPLLNKMWPHLPLFSIEMLRKAALLSRSTFLQTFRGFHKPKPSAGQLCCLCCCRKGSPGLGWAPQGRSTGRPSSTGGGRPPALGSAGSGGGGGGSNAGCGGAPPSPATGGGRPPAAGRAGGGS</sequence>
<evidence type="ECO:0000256" key="1">
    <source>
        <dbReference type="SAM" id="MobiDB-lite"/>
    </source>
</evidence>
<dbReference type="InParanoid" id="A0A1X7TBE6"/>
<feature type="compositionally biased region" description="Gly residues" evidence="1">
    <location>
        <begin position="111"/>
        <end position="126"/>
    </location>
</feature>
<name>A0A1X7TBE6_AMPQE</name>
<evidence type="ECO:0000313" key="2">
    <source>
        <dbReference type="EnsemblMetazoa" id="Aqu2.1.11888_001"/>
    </source>
</evidence>